<evidence type="ECO:0000256" key="1">
    <source>
        <dbReference type="ARBA" id="ARBA00004123"/>
    </source>
</evidence>
<organism evidence="12 13">
    <name type="scientific">Dillenia turbinata</name>
    <dbReference type="NCBI Taxonomy" id="194707"/>
    <lineage>
        <taxon>Eukaryota</taxon>
        <taxon>Viridiplantae</taxon>
        <taxon>Streptophyta</taxon>
        <taxon>Embryophyta</taxon>
        <taxon>Tracheophyta</taxon>
        <taxon>Spermatophyta</taxon>
        <taxon>Magnoliopsida</taxon>
        <taxon>eudicotyledons</taxon>
        <taxon>Gunneridae</taxon>
        <taxon>Pentapetalae</taxon>
        <taxon>Dilleniales</taxon>
        <taxon>Dilleniaceae</taxon>
        <taxon>Dillenia</taxon>
    </lineage>
</organism>
<evidence type="ECO:0000259" key="11">
    <source>
        <dbReference type="PROSITE" id="PS50011"/>
    </source>
</evidence>
<dbReference type="SMART" id="SM00220">
    <property type="entry name" value="S_TKc"/>
    <property type="match status" value="1"/>
</dbReference>
<dbReference type="InterPro" id="IPR015943">
    <property type="entry name" value="WD40/YVTN_repeat-like_dom_sf"/>
</dbReference>
<evidence type="ECO:0000256" key="2">
    <source>
        <dbReference type="ARBA" id="ARBA00022574"/>
    </source>
</evidence>
<dbReference type="Proteomes" id="UP001370490">
    <property type="component" value="Unassembled WGS sequence"/>
</dbReference>
<evidence type="ECO:0000256" key="8">
    <source>
        <dbReference type="ARBA" id="ARBA00084091"/>
    </source>
</evidence>
<dbReference type="GO" id="GO:0005524">
    <property type="term" value="F:ATP binding"/>
    <property type="evidence" value="ECO:0007669"/>
    <property type="project" value="InterPro"/>
</dbReference>
<dbReference type="InterPro" id="IPR044630">
    <property type="entry name" value="SPA1/2/3/4"/>
</dbReference>
<evidence type="ECO:0000256" key="7">
    <source>
        <dbReference type="ARBA" id="ARBA00023242"/>
    </source>
</evidence>
<evidence type="ECO:0000256" key="6">
    <source>
        <dbReference type="ARBA" id="ARBA00023054"/>
    </source>
</evidence>
<evidence type="ECO:0000313" key="12">
    <source>
        <dbReference type="EMBL" id="KAK6920005.1"/>
    </source>
</evidence>
<dbReference type="Gene3D" id="1.10.510.10">
    <property type="entry name" value="Transferase(Phosphotransferase) domain 1"/>
    <property type="match status" value="1"/>
</dbReference>
<feature type="repeat" description="WD" evidence="9">
    <location>
        <begin position="916"/>
        <end position="956"/>
    </location>
</feature>
<dbReference type="GO" id="GO:0042802">
    <property type="term" value="F:identical protein binding"/>
    <property type="evidence" value="ECO:0007669"/>
    <property type="project" value="UniProtKB-ARBA"/>
</dbReference>
<keyword evidence="3" id="KW-0808">Transferase</keyword>
<keyword evidence="13" id="KW-1185">Reference proteome</keyword>
<feature type="domain" description="Protein kinase" evidence="11">
    <location>
        <begin position="203"/>
        <end position="549"/>
    </location>
</feature>
<evidence type="ECO:0000313" key="13">
    <source>
        <dbReference type="Proteomes" id="UP001370490"/>
    </source>
</evidence>
<dbReference type="InterPro" id="IPR001680">
    <property type="entry name" value="WD40_rpt"/>
</dbReference>
<dbReference type="Gene3D" id="2.130.10.10">
    <property type="entry name" value="YVTN repeat-like/Quinoprotein amine dehydrogenase"/>
    <property type="match status" value="1"/>
</dbReference>
<gene>
    <name evidence="12" type="ORF">RJ641_015909</name>
</gene>
<accession>A0AAN8UQD8</accession>
<dbReference type="GO" id="GO:0009585">
    <property type="term" value="P:red, far-red light phototransduction"/>
    <property type="evidence" value="ECO:0007669"/>
    <property type="project" value="UniProtKB-KW"/>
</dbReference>
<dbReference type="PROSITE" id="PS50082">
    <property type="entry name" value="WD_REPEATS_2"/>
    <property type="match status" value="2"/>
</dbReference>
<dbReference type="PROSITE" id="PS50011">
    <property type="entry name" value="PROTEIN_KINASE_DOM"/>
    <property type="match status" value="1"/>
</dbReference>
<dbReference type="PROSITE" id="PS50294">
    <property type="entry name" value="WD_REPEATS_REGION"/>
    <property type="match status" value="1"/>
</dbReference>
<protein>
    <submittedName>
        <fullName evidence="12">WD40 repeat</fullName>
    </submittedName>
</protein>
<dbReference type="Pfam" id="PF00400">
    <property type="entry name" value="WD40"/>
    <property type="match status" value="2"/>
</dbReference>
<sequence>MEGTGEDMTANNAGDGVEPGGKGCEIPVKADEPSMLGSSIKLTSIGSTWLQNTPRVYRDRDRDTFECNDTGNRIVTSSSASEPPSSSHCLITGARGQMIEELTARNYRISNSAKANSSHEGILPPKRGHWQHLYQVASGSRSRNLSSNLGSHDKDQMQLRSMDDFKRLSSSELFEPKGLQINRTDQDPDEMDAQYVNNNTYTMSNSLLPPQGIRSNALSGSSFSQFFAKKTLKGKGLACGSPETGREFGAAAQSNEQLSHAARMHRGATLDIRAKKDMLSLSITDKAGHEYLNDGTNLREWLASGCDKVDKVERLHIFRQIVELANFAHSKGLALQDLRPSHFRMLSSNRIKYMGSSAQADFNTAMIHDMSRKRPSEEMPFYGKLGPKQQKVGEDMKLVQLHSHLASNSPSRIEPVNMMNISETGPDYSGNTEHKARNHEEVALAAHQQSYAASIQLEERWYRSPEELKGGACTCSSNIYCLGVLLFELLCSFISSDMHPLAMSDLRHRILPPRFLAEHPKEAGFCLWLLHPEPSSRPATREILQSDLICGSQKLSVRDEVPISADGNHGAEAELLLHFLQLLKEEKQKYATKLVEKIRCLEADIKEVKRRHYSKTSSVLSSTQKGCSGPTIQGFHLEEYAPDDAMANMNQARLLKNICQLEDAYFSTRPQVHLVDSAATTRSDKDLLESRDRWTKVGEDPRKNSKSNDRLSVFFDGICKFARYSKFEVCGTLRNGDLLNSANVICALSFDRDEDYFAAAGVSKKIKIFEFSTLLNDSVDLHYPVLEMSSKSKFSCVCWNNYIRNYLTSTDYDGVVQTWDASTGQVFSQYTEHQKRAWSVDFSKVDPMKFASGSDDCSVKLWSINEKNSISTIWNPANICCVQFSAFSTHLLAFGSADYKIYCYDLRNTRIPWCTLDGHGKAVSYVKFLDSETLISASTDSTLKLWDLNKTSLTGLSSSACSLTFSGHTNEKNFVGLSVWDGYIACGSENNEVYAYHRSLPMPITSHKFGSVDPITGHEVGDDNGQFVSSVLWRAKSNMVVAANSSGSIKILRISIGEYLLN</sequence>
<keyword evidence="7" id="KW-0539">Nucleus</keyword>
<feature type="repeat" description="WD" evidence="9">
    <location>
        <begin position="830"/>
        <end position="872"/>
    </location>
</feature>
<keyword evidence="2 9" id="KW-0853">WD repeat</keyword>
<dbReference type="InterPro" id="IPR000719">
    <property type="entry name" value="Prot_kinase_dom"/>
</dbReference>
<proteinExistence type="predicted"/>
<dbReference type="InterPro" id="IPR036322">
    <property type="entry name" value="WD40_repeat_dom_sf"/>
</dbReference>
<evidence type="ECO:0000256" key="3">
    <source>
        <dbReference type="ARBA" id="ARBA00022679"/>
    </source>
</evidence>
<dbReference type="SUPFAM" id="SSF56112">
    <property type="entry name" value="Protein kinase-like (PK-like)"/>
    <property type="match status" value="1"/>
</dbReference>
<dbReference type="GO" id="GO:0004672">
    <property type="term" value="F:protein kinase activity"/>
    <property type="evidence" value="ECO:0007669"/>
    <property type="project" value="InterPro"/>
</dbReference>
<dbReference type="EMBL" id="JBAMMX010000021">
    <property type="protein sequence ID" value="KAK6920005.1"/>
    <property type="molecule type" value="Genomic_DNA"/>
</dbReference>
<evidence type="ECO:0000256" key="10">
    <source>
        <dbReference type="SAM" id="MobiDB-lite"/>
    </source>
</evidence>
<name>A0AAN8UQD8_9MAGN</name>
<dbReference type="AlphaFoldDB" id="A0AAN8UQD8"/>
<feature type="non-terminal residue" evidence="12">
    <location>
        <position position="1062"/>
    </location>
</feature>
<feature type="region of interest" description="Disordered" evidence="10">
    <location>
        <begin position="1"/>
        <end position="25"/>
    </location>
</feature>
<reference evidence="12 13" key="1">
    <citation type="submission" date="2023-12" db="EMBL/GenBank/DDBJ databases">
        <title>A high-quality genome assembly for Dillenia turbinata (Dilleniales).</title>
        <authorList>
            <person name="Chanderbali A."/>
        </authorList>
    </citation>
    <scope>NUCLEOTIDE SEQUENCE [LARGE SCALE GENOMIC DNA]</scope>
    <source>
        <strain evidence="12">LSX21</strain>
        <tissue evidence="12">Leaf</tissue>
    </source>
</reference>
<dbReference type="PANTHER" id="PTHR44218">
    <property type="entry name" value="PROTEIN SPA1-RELATED 2"/>
    <property type="match status" value="1"/>
</dbReference>
<dbReference type="InterPro" id="IPR011009">
    <property type="entry name" value="Kinase-like_dom_sf"/>
</dbReference>
<dbReference type="FunFam" id="2.130.10.10:FF:000090">
    <property type="entry name" value="E3 ubiquitin-protein ligase RFWD2 isoform X1"/>
    <property type="match status" value="1"/>
</dbReference>
<evidence type="ECO:0000256" key="4">
    <source>
        <dbReference type="ARBA" id="ARBA00022737"/>
    </source>
</evidence>
<dbReference type="SUPFAM" id="SSF50978">
    <property type="entry name" value="WD40 repeat-like"/>
    <property type="match status" value="1"/>
</dbReference>
<keyword evidence="5" id="KW-0833">Ubl conjugation pathway</keyword>
<dbReference type="GO" id="GO:0005634">
    <property type="term" value="C:nucleus"/>
    <property type="evidence" value="ECO:0007669"/>
    <property type="project" value="UniProtKB-SubCell"/>
</dbReference>
<evidence type="ECO:0000256" key="5">
    <source>
        <dbReference type="ARBA" id="ARBA00022786"/>
    </source>
</evidence>
<dbReference type="GO" id="GO:0009640">
    <property type="term" value="P:photomorphogenesis"/>
    <property type="evidence" value="ECO:0007669"/>
    <property type="project" value="InterPro"/>
</dbReference>
<comment type="subcellular location">
    <subcellularLocation>
        <location evidence="1">Nucleus</location>
    </subcellularLocation>
</comment>
<keyword evidence="4" id="KW-0677">Repeat</keyword>
<keyword evidence="6" id="KW-0175">Coiled coil</keyword>
<dbReference type="PROSITE" id="PS00678">
    <property type="entry name" value="WD_REPEATS_1"/>
    <property type="match status" value="1"/>
</dbReference>
<evidence type="ECO:0000256" key="9">
    <source>
        <dbReference type="PROSITE-ProRule" id="PRU00221"/>
    </source>
</evidence>
<comment type="caution">
    <text evidence="12">The sequence shown here is derived from an EMBL/GenBank/DDBJ whole genome shotgun (WGS) entry which is preliminary data.</text>
</comment>
<dbReference type="InterPro" id="IPR019775">
    <property type="entry name" value="WD40_repeat_CS"/>
</dbReference>
<keyword evidence="8" id="KW-0607">Phytochrome signaling pathway</keyword>
<dbReference type="SMART" id="SM00320">
    <property type="entry name" value="WD40"/>
    <property type="match status" value="7"/>
</dbReference>
<dbReference type="PANTHER" id="PTHR44218:SF6">
    <property type="entry name" value="PROTEIN SUPPRESSOR OF PHYA-105 1"/>
    <property type="match status" value="1"/>
</dbReference>